<dbReference type="CDD" id="cd00056">
    <property type="entry name" value="ENDO3c"/>
    <property type="match status" value="1"/>
</dbReference>
<evidence type="ECO:0000313" key="5">
    <source>
        <dbReference type="EMBL" id="SVE35799.1"/>
    </source>
</evidence>
<dbReference type="EMBL" id="UINC01211765">
    <property type="protein sequence ID" value="SVE35799.1"/>
    <property type="molecule type" value="Genomic_DNA"/>
</dbReference>
<dbReference type="InterPro" id="IPR011257">
    <property type="entry name" value="DNA_glycosylase"/>
</dbReference>
<evidence type="ECO:0000256" key="2">
    <source>
        <dbReference type="ARBA" id="ARBA00012720"/>
    </source>
</evidence>
<reference evidence="5" key="1">
    <citation type="submission" date="2018-05" db="EMBL/GenBank/DDBJ databases">
        <authorList>
            <person name="Lanie J.A."/>
            <person name="Ng W.-L."/>
            <person name="Kazmierczak K.M."/>
            <person name="Andrzejewski T.M."/>
            <person name="Davidsen T.M."/>
            <person name="Wayne K.J."/>
            <person name="Tettelin H."/>
            <person name="Glass J.I."/>
            <person name="Rusch D."/>
            <person name="Podicherti R."/>
            <person name="Tsui H.-C.T."/>
            <person name="Winkler M.E."/>
        </authorList>
    </citation>
    <scope>NUCLEOTIDE SEQUENCE</scope>
</reference>
<evidence type="ECO:0000256" key="3">
    <source>
        <dbReference type="ARBA" id="ARBA00044632"/>
    </source>
</evidence>
<dbReference type="AlphaFoldDB" id="A0A383CUU2"/>
<dbReference type="InterPro" id="IPR052054">
    <property type="entry name" value="Oxidative_DNA_repair_enzyme"/>
</dbReference>
<evidence type="ECO:0000256" key="1">
    <source>
        <dbReference type="ARBA" id="ARBA00010679"/>
    </source>
</evidence>
<dbReference type="GO" id="GO:0140078">
    <property type="term" value="F:class I DNA-(apurinic or apyrimidinic site) endonuclease activity"/>
    <property type="evidence" value="ECO:0007669"/>
    <property type="project" value="UniProtKB-EC"/>
</dbReference>
<protein>
    <recommendedName>
        <fullName evidence="2">DNA-(apurinic or apyrimidinic site) lyase</fullName>
        <ecNumber evidence="2">4.2.99.18</ecNumber>
    </recommendedName>
</protein>
<organism evidence="5">
    <name type="scientific">marine metagenome</name>
    <dbReference type="NCBI Taxonomy" id="408172"/>
    <lineage>
        <taxon>unclassified sequences</taxon>
        <taxon>metagenomes</taxon>
        <taxon>ecological metagenomes</taxon>
    </lineage>
</organism>
<dbReference type="Pfam" id="PF00730">
    <property type="entry name" value="HhH-GPD"/>
    <property type="match status" value="1"/>
</dbReference>
<dbReference type="SMART" id="SM00478">
    <property type="entry name" value="ENDO3c"/>
    <property type="match status" value="1"/>
</dbReference>
<dbReference type="GO" id="GO:0006284">
    <property type="term" value="P:base-excision repair"/>
    <property type="evidence" value="ECO:0007669"/>
    <property type="project" value="InterPro"/>
</dbReference>
<dbReference type="EC" id="4.2.99.18" evidence="2"/>
<dbReference type="Gene3D" id="1.10.340.30">
    <property type="entry name" value="Hypothetical protein, domain 2"/>
    <property type="match status" value="1"/>
</dbReference>
<proteinExistence type="inferred from homology"/>
<evidence type="ECO:0000259" key="4">
    <source>
        <dbReference type="SMART" id="SM00478"/>
    </source>
</evidence>
<dbReference type="Gene3D" id="1.10.1670.10">
    <property type="entry name" value="Helix-hairpin-Helix base-excision DNA repair enzymes (C-terminal)"/>
    <property type="match status" value="1"/>
</dbReference>
<feature type="domain" description="HhH-GPD" evidence="4">
    <location>
        <begin position="19"/>
        <end position="177"/>
    </location>
</feature>
<dbReference type="InterPro" id="IPR023170">
    <property type="entry name" value="HhH_base_excis_C"/>
</dbReference>
<comment type="catalytic activity">
    <reaction evidence="3">
        <text>2'-deoxyribonucleotide-(2'-deoxyribose 5'-phosphate)-2'-deoxyribonucleotide-DNA = a 3'-end 2'-deoxyribonucleotide-(2,3-dehydro-2,3-deoxyribose 5'-phosphate)-DNA + a 5'-end 5'-phospho-2'-deoxyribonucleoside-DNA + H(+)</text>
        <dbReference type="Rhea" id="RHEA:66592"/>
        <dbReference type="Rhea" id="RHEA-COMP:13180"/>
        <dbReference type="Rhea" id="RHEA-COMP:16897"/>
        <dbReference type="Rhea" id="RHEA-COMP:17067"/>
        <dbReference type="ChEBI" id="CHEBI:15378"/>
        <dbReference type="ChEBI" id="CHEBI:136412"/>
        <dbReference type="ChEBI" id="CHEBI:157695"/>
        <dbReference type="ChEBI" id="CHEBI:167181"/>
        <dbReference type="EC" id="4.2.99.18"/>
    </reaction>
</comment>
<comment type="similarity">
    <text evidence="1">Belongs to the type-1 OGG1 family.</text>
</comment>
<name>A0A383CUU2_9ZZZZ</name>
<dbReference type="SUPFAM" id="SSF48150">
    <property type="entry name" value="DNA-glycosylase"/>
    <property type="match status" value="1"/>
</dbReference>
<accession>A0A383CUU2</accession>
<sequence length="198" mass="23400">PGLRVTRQDPFQCCISFIVSANSNIPNIRMRLQKLCIKFGTKVRFQKREFFLFPTPKMLANATLQDLQECKLGYRSKYVLDTSRLIASREIDFDELKKAEYEKCKELLLKLPGIGDKVADCVMLFSLEKLGAFPLDTWIVKILQKYYSKNFRMDKKTISKNRYENIHQDVLNHFGKYAGYSQQFLFKMERDLNEKKWL</sequence>
<gene>
    <name evidence="5" type="ORF">METZ01_LOCUS488653</name>
</gene>
<dbReference type="InterPro" id="IPR003265">
    <property type="entry name" value="HhH-GPD_domain"/>
</dbReference>
<feature type="non-terminal residue" evidence="5">
    <location>
        <position position="1"/>
    </location>
</feature>
<dbReference type="PANTHER" id="PTHR10242:SF2">
    <property type="entry name" value="N-GLYCOSYLASE_DNA LYASE"/>
    <property type="match status" value="1"/>
</dbReference>
<dbReference type="PANTHER" id="PTHR10242">
    <property type="entry name" value="8-OXOGUANINE DNA GLYCOSYLASE"/>
    <property type="match status" value="1"/>
</dbReference>